<accession>A0A8H4R744</accession>
<evidence type="ECO:0000313" key="3">
    <source>
        <dbReference type="Proteomes" id="UP000521872"/>
    </source>
</evidence>
<name>A0A8H4R744_9AGAR</name>
<keyword evidence="3" id="KW-1185">Reference proteome</keyword>
<keyword evidence="1" id="KW-0812">Transmembrane</keyword>
<protein>
    <submittedName>
        <fullName evidence="2">Uncharacterized protein</fullName>
    </submittedName>
</protein>
<dbReference type="AlphaFoldDB" id="A0A8H4R744"/>
<reference evidence="2 3" key="1">
    <citation type="submission" date="2019-12" db="EMBL/GenBank/DDBJ databases">
        <authorList>
            <person name="Floudas D."/>
            <person name="Bentzer J."/>
            <person name="Ahren D."/>
            <person name="Johansson T."/>
            <person name="Persson P."/>
            <person name="Tunlid A."/>
        </authorList>
    </citation>
    <scope>NUCLEOTIDE SEQUENCE [LARGE SCALE GENOMIC DNA]</scope>
    <source>
        <strain evidence="2 3">CBS 102.39</strain>
    </source>
</reference>
<evidence type="ECO:0000256" key="1">
    <source>
        <dbReference type="SAM" id="Phobius"/>
    </source>
</evidence>
<gene>
    <name evidence="2" type="ORF">D9613_002400</name>
</gene>
<evidence type="ECO:0000313" key="2">
    <source>
        <dbReference type="EMBL" id="KAF4623484.1"/>
    </source>
</evidence>
<proteinExistence type="predicted"/>
<feature type="transmembrane region" description="Helical" evidence="1">
    <location>
        <begin position="58"/>
        <end position="79"/>
    </location>
</feature>
<dbReference type="Proteomes" id="UP000521872">
    <property type="component" value="Unassembled WGS sequence"/>
</dbReference>
<organism evidence="2 3">
    <name type="scientific">Agrocybe pediades</name>
    <dbReference type="NCBI Taxonomy" id="84607"/>
    <lineage>
        <taxon>Eukaryota</taxon>
        <taxon>Fungi</taxon>
        <taxon>Dikarya</taxon>
        <taxon>Basidiomycota</taxon>
        <taxon>Agaricomycotina</taxon>
        <taxon>Agaricomycetes</taxon>
        <taxon>Agaricomycetidae</taxon>
        <taxon>Agaricales</taxon>
        <taxon>Agaricineae</taxon>
        <taxon>Strophariaceae</taxon>
        <taxon>Agrocybe</taxon>
    </lineage>
</organism>
<keyword evidence="1" id="KW-0472">Membrane</keyword>
<sequence length="1033" mass="117066">MIRRAHLKFESPASQSDIESYINQGWMLFTSQLPILHHFIDTTPQEHNPMTVRTTRQISCRTIAFIIIALFLLATLWNFNGHFLGTSTHNISQDVFDSKQPLDHPQHRSIVMASAFGFHFDVYMTVAWTIQRLKVPVDITVYTELPFYHEFQAILDNYRLYSGTYKHHSDLIHDVLTKNMGSDNAIDMIILGTCEIDMRNWGEELLSAWDAREADQKFQVVCIVHNIDDKLWQSMIPEWARRNAIRLLPISSHVKETYHQVLLDRARSSDPSLRSAGLEHVPIDVHVPILDVQNLPDLSPTRLLSQAVIQGSFSRERRDYTRIFFELNQSLHEDPLVWGYERLGSSRSFLPHTALVNEPPFQLHLVGSGSLDVPAELENIVVFHTDLNYKDFYEVMGGMDICIPAFLASEDFNYKRQASSSIAMCLQVNVPILALQELRNAYKHIDDDRITITRPAVMSEVEALKALRSGDASAFLSRDPSNTRITLGSNRKVRQAVDMMVKGGWVRSKAGFDAQAEPGSCLSIRLNRNSIEALPLSDLSSLNLGKTVIGIESQTARHKSCRTVTFAIIGLVLVGTLWNFAGHSLESSTRIISEGLHVDEPTQLDRPRYTNIALASGFGFHFDVYMTVAWTIQRLKEPVSLTVYTELPFYHDFQTIIDDYGLYNGTYKHHSDLLDDVAKNTGDGGIDMIIFGTCEIDMRNWGEKLLSAWDARDAEHKFQVVCIVHDVDDEAWQPTIPDWARRDAIRLLPISSHVKETYHQVLLDRARSADPALRSAGLEHIRIDAHVPILDVQNIPSLSSTRPLTHAVIQGSFSNDRRDYPRIFSELNHSLHEDSSVWGYQPLGESASFFADTTIDDPPFQLHLVGSGWIEVPTELKNVVVIHTDLNYTDFYTVMGRMDVCVPAFLASSDKNYRKQASSSIVMCLEVNVPILAVQELRSAYHHIDDDRITITRPAVMSEVQALKALRTGDASAFLSSDPSGSGVTLGSNHKVRQAVDKMMKDGWIRSKAEFDERKRNVWRENEAVLRRILRDN</sequence>
<comment type="caution">
    <text evidence="2">The sequence shown here is derived from an EMBL/GenBank/DDBJ whole genome shotgun (WGS) entry which is preliminary data.</text>
</comment>
<dbReference type="EMBL" id="JAACJL010000001">
    <property type="protein sequence ID" value="KAF4623484.1"/>
    <property type="molecule type" value="Genomic_DNA"/>
</dbReference>
<keyword evidence="1" id="KW-1133">Transmembrane helix</keyword>